<keyword evidence="2" id="KW-0223">Dioxygenase</keyword>
<evidence type="ECO:0000313" key="6">
    <source>
        <dbReference type="Proteomes" id="UP000664815"/>
    </source>
</evidence>
<feature type="domain" description="Aspartyl/asparaginy/proline hydroxylase" evidence="4">
    <location>
        <begin position="269"/>
        <end position="397"/>
    </location>
</feature>
<dbReference type="InterPro" id="IPR027443">
    <property type="entry name" value="IPNS-like_sf"/>
</dbReference>
<dbReference type="Gene3D" id="1.25.40.10">
    <property type="entry name" value="Tetratricopeptide repeat domain"/>
    <property type="match status" value="1"/>
</dbReference>
<dbReference type="Pfam" id="PF13432">
    <property type="entry name" value="TPR_16"/>
    <property type="match status" value="1"/>
</dbReference>
<sequence>MNDLLAGLVNAAGAAATAGHWQEAERLWAQVRARDPGHVQALFSLGVHAFQRNDSAAALDLLEQARAGAPGDPMIPLSIARVHREAGRTEQEWAAIIAALDIDPYFLPGLLARGEFLERQKRSRAAAAVFRDVMKVAPPQEQWPRALQARLQHARDAVARDTEEIAAFLHHQTGAQRAAVNAALGSRWDEAISLLAGKSRPYHSVCNQLQVPRLPAITFYDDALFPWMRELESRTDAIKTELQEMIVRRGSEFVPYIQYPPGTPVNQWDKLNHSHSWSGFHLYAHGEPVHEHLAQCPRTAEALALVDSVEIAGLCPNAMFSALAPGAHIPPHTGETNARLVAHLPLVVPDGCHYRVGYDWRQWREGKCWVFDDTLEHEARNDGSALRVILMFDVWNPLLSVAEREMATALAGAMRSWRMADDGA</sequence>
<dbReference type="Proteomes" id="UP000664815">
    <property type="component" value="Unassembled WGS sequence"/>
</dbReference>
<evidence type="ECO:0000313" key="5">
    <source>
        <dbReference type="EMBL" id="MBN8799843.1"/>
    </source>
</evidence>
<comment type="similarity">
    <text evidence="1">Belongs to the aspartyl/asparaginyl beta-hydroxylase family.</text>
</comment>
<gene>
    <name evidence="5" type="ORF">J0H45_10915</name>
</gene>
<comment type="caution">
    <text evidence="5">The sequence shown here is derived from an EMBL/GenBank/DDBJ whole genome shotgun (WGS) entry which is preliminary data.</text>
</comment>
<protein>
    <submittedName>
        <fullName evidence="5">Aspartyl/asparaginyl beta-hydroxylase domain-containing protein</fullName>
    </submittedName>
</protein>
<organism evidence="5 6">
    <name type="scientific">Stenotrophomonas nitritireducens</name>
    <dbReference type="NCBI Taxonomy" id="83617"/>
    <lineage>
        <taxon>Bacteria</taxon>
        <taxon>Pseudomonadati</taxon>
        <taxon>Pseudomonadota</taxon>
        <taxon>Gammaproteobacteria</taxon>
        <taxon>Lysobacterales</taxon>
        <taxon>Lysobacteraceae</taxon>
        <taxon>Stenotrophomonas</taxon>
    </lineage>
</organism>
<evidence type="ECO:0000256" key="1">
    <source>
        <dbReference type="ARBA" id="ARBA00007730"/>
    </source>
</evidence>
<dbReference type="GO" id="GO:0051213">
    <property type="term" value="F:dioxygenase activity"/>
    <property type="evidence" value="ECO:0007669"/>
    <property type="project" value="UniProtKB-KW"/>
</dbReference>
<proteinExistence type="inferred from homology"/>
<dbReference type="SUPFAM" id="SSF48452">
    <property type="entry name" value="TPR-like"/>
    <property type="match status" value="1"/>
</dbReference>
<dbReference type="Gene3D" id="2.60.120.330">
    <property type="entry name" value="B-lactam Antibiotic, Isopenicillin N Synthase, Chain"/>
    <property type="match status" value="1"/>
</dbReference>
<reference evidence="5" key="1">
    <citation type="submission" date="2021-02" db="EMBL/GenBank/DDBJ databases">
        <title>Thiocyanate and organic carbon inputs drive convergent selection for specific autotrophic Afipia and Thiobacillus strains within complex microbiomes.</title>
        <authorList>
            <person name="Huddy R.J."/>
            <person name="Sachdeva R."/>
            <person name="Kadzinga F."/>
            <person name="Kantor R.S."/>
            <person name="Harrison S.T.L."/>
            <person name="Banfield J.F."/>
        </authorList>
    </citation>
    <scope>NUCLEOTIDE SEQUENCE</scope>
    <source>
        <strain evidence="5">SCN18_10_11_15_R1_P_69_7</strain>
    </source>
</reference>
<evidence type="ECO:0000259" key="4">
    <source>
        <dbReference type="Pfam" id="PF05118"/>
    </source>
</evidence>
<dbReference type="InterPro" id="IPR051821">
    <property type="entry name" value="Asp/Asn_beta-hydroxylase"/>
</dbReference>
<dbReference type="InterPro" id="IPR011990">
    <property type="entry name" value="TPR-like_helical_dom_sf"/>
</dbReference>
<dbReference type="SUPFAM" id="SSF51197">
    <property type="entry name" value="Clavaminate synthase-like"/>
    <property type="match status" value="1"/>
</dbReference>
<dbReference type="InterPro" id="IPR007803">
    <property type="entry name" value="Asp/Arg/Pro-Hydrxlase"/>
</dbReference>
<evidence type="ECO:0000256" key="2">
    <source>
        <dbReference type="ARBA" id="ARBA00022964"/>
    </source>
</evidence>
<dbReference type="PANTHER" id="PTHR46332:SF5">
    <property type="entry name" value="ASPARTATE BETA-HYDROXYLASE DOMAIN CONTAINING 2"/>
    <property type="match status" value="1"/>
</dbReference>
<dbReference type="AlphaFoldDB" id="A0A9D8PWY0"/>
<name>A0A9D8PWY0_9GAMM</name>
<dbReference type="GO" id="GO:0016020">
    <property type="term" value="C:membrane"/>
    <property type="evidence" value="ECO:0007669"/>
    <property type="project" value="TreeGrafter"/>
</dbReference>
<dbReference type="Pfam" id="PF05118">
    <property type="entry name" value="Asp_Arg_Hydrox"/>
    <property type="match status" value="1"/>
</dbReference>
<dbReference type="RefSeq" id="WP_273081033.1">
    <property type="nucleotide sequence ID" value="NZ_JAFKME010000004.1"/>
</dbReference>
<keyword evidence="3" id="KW-0560">Oxidoreductase</keyword>
<dbReference type="PANTHER" id="PTHR46332">
    <property type="entry name" value="ASPARTATE BETA-HYDROXYLASE DOMAIN-CONTAINING PROTEIN 2"/>
    <property type="match status" value="1"/>
</dbReference>
<accession>A0A9D8PWY0</accession>
<dbReference type="EMBL" id="JAFKMG010000978">
    <property type="protein sequence ID" value="MBN8799843.1"/>
    <property type="molecule type" value="Genomic_DNA"/>
</dbReference>
<evidence type="ECO:0000256" key="3">
    <source>
        <dbReference type="ARBA" id="ARBA00023002"/>
    </source>
</evidence>